<sequence length="225" mass="24572">MRRLVLFLIAALCTTGTGGPTAAGAWLRETGRGFLSTTGTLRQGDPDAWQEVSISAEYGLAPSLTIGADINERPGIAGHALLFARLPLSRPDARAQLAAEAAFGGHHWRAAWDPMYRLTLSYGRGFTLRRGAAGWLSLDAAYERRLGMDTPIYKLDATLGLSEPGRLRPILQMETALVPGQPLTWAVTPGVLFDSRRDATWLLGVERKSASRDTLGLKIALWRWF</sequence>
<proteinExistence type="predicted"/>
<dbReference type="EMBL" id="SMFP01000009">
    <property type="protein sequence ID" value="TDE36706.1"/>
    <property type="molecule type" value="Genomic_DNA"/>
</dbReference>
<dbReference type="RefSeq" id="WP_132830219.1">
    <property type="nucleotide sequence ID" value="NZ_SMFP01000009.1"/>
</dbReference>
<evidence type="ECO:0000256" key="1">
    <source>
        <dbReference type="SAM" id="SignalP"/>
    </source>
</evidence>
<feature type="chain" id="PRO_5020971894" evidence="1">
    <location>
        <begin position="23"/>
        <end position="225"/>
    </location>
</feature>
<keyword evidence="1" id="KW-0732">Signal</keyword>
<reference evidence="2 3" key="1">
    <citation type="submission" date="2019-03" db="EMBL/GenBank/DDBJ databases">
        <authorList>
            <person name="Zhang S."/>
        </authorList>
    </citation>
    <scope>NUCLEOTIDE SEQUENCE [LARGE SCALE GENOMIC DNA]</scope>
    <source>
        <strain evidence="2 3">S4J41</strain>
    </source>
</reference>
<dbReference type="AlphaFoldDB" id="A0A4V6PG64"/>
<evidence type="ECO:0000313" key="2">
    <source>
        <dbReference type="EMBL" id="TDE36706.1"/>
    </source>
</evidence>
<gene>
    <name evidence="2" type="ORF">E1B25_14425</name>
</gene>
<name>A0A4V6PG64_9RHOB</name>
<accession>A0A4V6PG64</accession>
<protein>
    <submittedName>
        <fullName evidence="2">Uncharacterized protein</fullName>
    </submittedName>
</protein>
<feature type="signal peptide" evidence="1">
    <location>
        <begin position="1"/>
        <end position="22"/>
    </location>
</feature>
<keyword evidence="3" id="KW-1185">Reference proteome</keyword>
<comment type="caution">
    <text evidence="2">The sequence shown here is derived from an EMBL/GenBank/DDBJ whole genome shotgun (WGS) entry which is preliminary data.</text>
</comment>
<dbReference type="OrthoDB" id="7857490at2"/>
<organism evidence="2 3">
    <name type="scientific">Antarcticimicrobium sediminis</name>
    <dbReference type="NCBI Taxonomy" id="2546227"/>
    <lineage>
        <taxon>Bacteria</taxon>
        <taxon>Pseudomonadati</taxon>
        <taxon>Pseudomonadota</taxon>
        <taxon>Alphaproteobacteria</taxon>
        <taxon>Rhodobacterales</taxon>
        <taxon>Paracoccaceae</taxon>
        <taxon>Antarcticimicrobium</taxon>
    </lineage>
</organism>
<dbReference type="Proteomes" id="UP000294662">
    <property type="component" value="Unassembled WGS sequence"/>
</dbReference>
<evidence type="ECO:0000313" key="3">
    <source>
        <dbReference type="Proteomes" id="UP000294662"/>
    </source>
</evidence>